<sequence>MKALLRDDGNWGVRDEAFCLAVRSYSGDIAQLLLQHGADPSRRGPDELLPLREAVESGSPALVEALLHNTILGRRPKSELQEMRDLARHWHETGVETELRRRTGSQDPVACTRVQDDEYYSIDEFTLGGTTVRDGHGAILTDLEELLGARTSFEELMDRALAHTCQDHTAWARATIQLAGRRDQATWTAAAALRTNPDPSHRLFGAEVLRLTHLFDDRDEDPFAGPALDIFIDWSAEETDPAVLTEVLVALGEHIDPRTEAALLPYAGHPDARVRRAVAQGFSDWSSPPAFSGDARTALLALMADPDAVVRKTACRTVAEARDHNPVFADAMAALLDDADRLVQLAAVYGLALHNDERCVEAARLLGPPQRGSLEEDSYLDAVWRYEWRRDGR</sequence>
<reference evidence="1 2" key="1">
    <citation type="submission" date="2019-09" db="EMBL/GenBank/DDBJ databases">
        <title>Isolation and identification of active actinomycetes.</title>
        <authorList>
            <person name="Yu Z."/>
            <person name="Han C."/>
            <person name="Yu B."/>
        </authorList>
    </citation>
    <scope>NUCLEOTIDE SEQUENCE [LARGE SCALE GENOMIC DNA]</scope>
    <source>
        <strain evidence="1 2">NEAU-H2</strain>
    </source>
</reference>
<dbReference type="InterPro" id="IPR011989">
    <property type="entry name" value="ARM-like"/>
</dbReference>
<dbReference type="InterPro" id="IPR016024">
    <property type="entry name" value="ARM-type_fold"/>
</dbReference>
<accession>A0A7J5D623</accession>
<protein>
    <recommendedName>
        <fullName evidence="3">HEAT repeat domain-containing protein</fullName>
    </recommendedName>
</protein>
<dbReference type="SUPFAM" id="SSF48403">
    <property type="entry name" value="Ankyrin repeat"/>
    <property type="match status" value="1"/>
</dbReference>
<dbReference type="SUPFAM" id="SSF48371">
    <property type="entry name" value="ARM repeat"/>
    <property type="match status" value="1"/>
</dbReference>
<dbReference type="Gene3D" id="1.25.10.10">
    <property type="entry name" value="Leucine-rich Repeat Variant"/>
    <property type="match status" value="1"/>
</dbReference>
<evidence type="ECO:0008006" key="3">
    <source>
        <dbReference type="Google" id="ProtNLM"/>
    </source>
</evidence>
<evidence type="ECO:0000313" key="2">
    <source>
        <dbReference type="Proteomes" id="UP000442990"/>
    </source>
</evidence>
<organism evidence="1 2">
    <name type="scientific">Streptomyces triticiradicis</name>
    <dbReference type="NCBI Taxonomy" id="2651189"/>
    <lineage>
        <taxon>Bacteria</taxon>
        <taxon>Bacillati</taxon>
        <taxon>Actinomycetota</taxon>
        <taxon>Actinomycetes</taxon>
        <taxon>Kitasatosporales</taxon>
        <taxon>Streptomycetaceae</taxon>
        <taxon>Streptomyces</taxon>
    </lineage>
</organism>
<dbReference type="Gene3D" id="1.25.40.20">
    <property type="entry name" value="Ankyrin repeat-containing domain"/>
    <property type="match status" value="1"/>
</dbReference>
<gene>
    <name evidence="1" type="ORF">F8144_39605</name>
</gene>
<proteinExistence type="predicted"/>
<name>A0A7J5D623_9ACTN</name>
<comment type="caution">
    <text evidence="1">The sequence shown here is derived from an EMBL/GenBank/DDBJ whole genome shotgun (WGS) entry which is preliminary data.</text>
</comment>
<keyword evidence="2" id="KW-1185">Reference proteome</keyword>
<dbReference type="AlphaFoldDB" id="A0A7J5D623"/>
<evidence type="ECO:0000313" key="1">
    <source>
        <dbReference type="EMBL" id="KAB1978541.1"/>
    </source>
</evidence>
<dbReference type="EMBL" id="WBKG01000052">
    <property type="protein sequence ID" value="KAB1978541.1"/>
    <property type="molecule type" value="Genomic_DNA"/>
</dbReference>
<dbReference type="RefSeq" id="WP_151474261.1">
    <property type="nucleotide sequence ID" value="NZ_WBKG01000052.1"/>
</dbReference>
<dbReference type="Proteomes" id="UP000442990">
    <property type="component" value="Unassembled WGS sequence"/>
</dbReference>
<dbReference type="Pfam" id="PF13646">
    <property type="entry name" value="HEAT_2"/>
    <property type="match status" value="1"/>
</dbReference>
<dbReference type="InterPro" id="IPR036770">
    <property type="entry name" value="Ankyrin_rpt-contain_sf"/>
</dbReference>